<feature type="region of interest" description="Disordered" evidence="10">
    <location>
        <begin position="465"/>
        <end position="528"/>
    </location>
</feature>
<evidence type="ECO:0000256" key="7">
    <source>
        <dbReference type="ARBA" id="ARBA00047899"/>
    </source>
</evidence>
<dbReference type="GO" id="GO:0035556">
    <property type="term" value="P:intracellular signal transduction"/>
    <property type="evidence" value="ECO:0007669"/>
    <property type="project" value="TreeGrafter"/>
</dbReference>
<organism evidence="13 14">
    <name type="scientific">Mucor circinelloides f. lusitanicus</name>
    <name type="common">Mucor racemosus var. lusitanicus</name>
    <dbReference type="NCBI Taxonomy" id="29924"/>
    <lineage>
        <taxon>Eukaryota</taxon>
        <taxon>Fungi</taxon>
        <taxon>Fungi incertae sedis</taxon>
        <taxon>Mucoromycota</taxon>
        <taxon>Mucoromycotina</taxon>
        <taxon>Mucoromycetes</taxon>
        <taxon>Mucorales</taxon>
        <taxon>Mucorineae</taxon>
        <taxon>Mucoraceae</taxon>
        <taxon>Mucor</taxon>
    </lineage>
</organism>
<evidence type="ECO:0000256" key="6">
    <source>
        <dbReference type="ARBA" id="ARBA00022840"/>
    </source>
</evidence>
<comment type="catalytic activity">
    <reaction evidence="8">
        <text>L-seryl-[protein] + ATP = O-phospho-L-seryl-[protein] + ADP + H(+)</text>
        <dbReference type="Rhea" id="RHEA:17989"/>
        <dbReference type="Rhea" id="RHEA-COMP:9863"/>
        <dbReference type="Rhea" id="RHEA-COMP:11604"/>
        <dbReference type="ChEBI" id="CHEBI:15378"/>
        <dbReference type="ChEBI" id="CHEBI:29999"/>
        <dbReference type="ChEBI" id="CHEBI:30616"/>
        <dbReference type="ChEBI" id="CHEBI:83421"/>
        <dbReference type="ChEBI" id="CHEBI:456216"/>
        <dbReference type="EC" id="2.7.11.1"/>
    </reaction>
</comment>
<evidence type="ECO:0000256" key="2">
    <source>
        <dbReference type="ARBA" id="ARBA00022527"/>
    </source>
</evidence>
<accession>A0A8H4BIC2</accession>
<feature type="compositionally biased region" description="Polar residues" evidence="10">
    <location>
        <begin position="565"/>
        <end position="590"/>
    </location>
</feature>
<feature type="compositionally biased region" description="Low complexity" evidence="10">
    <location>
        <begin position="466"/>
        <end position="480"/>
    </location>
</feature>
<dbReference type="GO" id="GO:0005524">
    <property type="term" value="F:ATP binding"/>
    <property type="evidence" value="ECO:0007669"/>
    <property type="project" value="UniProtKB-UniRule"/>
</dbReference>
<proteinExistence type="predicted"/>
<evidence type="ECO:0000256" key="8">
    <source>
        <dbReference type="ARBA" id="ARBA00048679"/>
    </source>
</evidence>
<comment type="catalytic activity">
    <reaction evidence="7">
        <text>L-threonyl-[protein] + ATP = O-phospho-L-threonyl-[protein] + ADP + H(+)</text>
        <dbReference type="Rhea" id="RHEA:46608"/>
        <dbReference type="Rhea" id="RHEA-COMP:11060"/>
        <dbReference type="Rhea" id="RHEA-COMP:11605"/>
        <dbReference type="ChEBI" id="CHEBI:15378"/>
        <dbReference type="ChEBI" id="CHEBI:30013"/>
        <dbReference type="ChEBI" id="CHEBI:30616"/>
        <dbReference type="ChEBI" id="CHEBI:61977"/>
        <dbReference type="ChEBI" id="CHEBI:456216"/>
        <dbReference type="EC" id="2.7.11.1"/>
    </reaction>
</comment>
<evidence type="ECO:0000256" key="9">
    <source>
        <dbReference type="PROSITE-ProRule" id="PRU10141"/>
    </source>
</evidence>
<dbReference type="InterPro" id="IPR017441">
    <property type="entry name" value="Protein_kinase_ATP_BS"/>
</dbReference>
<dbReference type="Proteomes" id="UP000469890">
    <property type="component" value="Unassembled WGS sequence"/>
</dbReference>
<feature type="compositionally biased region" description="Low complexity" evidence="10">
    <location>
        <begin position="514"/>
        <end position="528"/>
    </location>
</feature>
<feature type="compositionally biased region" description="Low complexity" evidence="10">
    <location>
        <begin position="827"/>
        <end position="843"/>
    </location>
</feature>
<evidence type="ECO:0000259" key="11">
    <source>
        <dbReference type="PROSITE" id="PS50011"/>
    </source>
</evidence>
<keyword evidence="6 9" id="KW-0067">ATP-binding</keyword>
<feature type="compositionally biased region" description="Low complexity" evidence="10">
    <location>
        <begin position="397"/>
        <end position="412"/>
    </location>
</feature>
<dbReference type="Gene3D" id="3.30.310.80">
    <property type="entry name" value="Kinase associated domain 1, KA1"/>
    <property type="match status" value="1"/>
</dbReference>
<feature type="domain" description="Protein kinase" evidence="11">
    <location>
        <begin position="71"/>
        <end position="334"/>
    </location>
</feature>
<feature type="compositionally biased region" description="Polar residues" evidence="10">
    <location>
        <begin position="351"/>
        <end position="371"/>
    </location>
</feature>
<dbReference type="SUPFAM" id="SSF103243">
    <property type="entry name" value="KA1-like"/>
    <property type="match status" value="1"/>
</dbReference>
<dbReference type="InterPro" id="IPR000719">
    <property type="entry name" value="Prot_kinase_dom"/>
</dbReference>
<dbReference type="InterPro" id="IPR008271">
    <property type="entry name" value="Ser/Thr_kinase_AS"/>
</dbReference>
<dbReference type="PROSITE" id="PS00107">
    <property type="entry name" value="PROTEIN_KINASE_ATP"/>
    <property type="match status" value="1"/>
</dbReference>
<dbReference type="SMART" id="SM00220">
    <property type="entry name" value="S_TKc"/>
    <property type="match status" value="1"/>
</dbReference>
<feature type="region of interest" description="Disordered" evidence="10">
    <location>
        <begin position="565"/>
        <end position="597"/>
    </location>
</feature>
<sequence length="843" mass="94096">MMPSDTTTTANPHQRAYSVMAVPSELEQHRHNKYKHYTANTNSNHLIWYQEVYKKYGYEPKLKNPSYFGPYLLLQTLGEGEFAKVKAGVHVQTNQEVAIKLMRKDHIKLASLETKLEREISVLKSVDHPYIVKLFEVLTIKNYIGIVLQRAAGGELFDYILKHHYLQEPEAKRLFAQLISGVDYMHQKHIVHRDLKLENLLLSKDRDIIITDFGFANRFQVAQEDLMATSCGSPCYAAPELVISDENQYVGTAVDIWSCGVILFAMLCGYLPFDDDPTNPQGANINVLYKYIVSTRLEIPKSMSIDATHLLRRMLVPDPAKRCTMEEIKRHPWLSEHQHLFVASDEKHNHMNSATVSSDSRLSSPAAQDDTTMLPLHEPESREEDVTVRESSPPTPKASNSSTTTASSSSSSPASVIHAAAVAPAAATAPSTPTPTATDHVAQSALPVTTTTATSFLQAKFISTLQPQQQQPPHRSYQQPIFSNNKIPNRSVSVQPQHQSKYNTKRERTTSEYIKSQQQQQKHQSLQILPSVSETTIHDDISFSDRAKLKGQKLMEWFIKRSKSQSTKFPSRSATNHSKVPEKQQQQPQRPISALPNPIRAMPIGKPLGSYAADFNDSKLRLHRGAVDQDALTSKAPNEVLHEIKACLSHMGIDMKKCHDFKIKCVRPARRRQPAAVVPDKINAANANTPAKANTTTRTRKNTTTIPFKLFFNSSSNSNSSNNVGPKTAATTSTTHIIYGEQGIDNGEQVQFNVELSKIENLPGLYVVDIKRTRGNIWAFKFLYHTLLDLLDLSGSSQGGVGYMAQRRISSEKAEDLVKNRKSYMTSSSSGGSSSSSSSIVYQ</sequence>
<feature type="compositionally biased region" description="Basic and acidic residues" evidence="10">
    <location>
        <begin position="377"/>
        <end position="388"/>
    </location>
</feature>
<evidence type="ECO:0000256" key="4">
    <source>
        <dbReference type="ARBA" id="ARBA00022741"/>
    </source>
</evidence>
<dbReference type="FunFam" id="1.10.510.10:FF:000571">
    <property type="entry name" value="Maternal embryonic leucine zipper kinase"/>
    <property type="match status" value="1"/>
</dbReference>
<dbReference type="PANTHER" id="PTHR24346:SF110">
    <property type="entry name" value="NON-SPECIFIC SERINE_THREONINE PROTEIN KINASE"/>
    <property type="match status" value="1"/>
</dbReference>
<dbReference type="PANTHER" id="PTHR24346">
    <property type="entry name" value="MAP/MICROTUBULE AFFINITY-REGULATING KINASE"/>
    <property type="match status" value="1"/>
</dbReference>
<feature type="domain" description="KA1" evidence="12">
    <location>
        <begin position="743"/>
        <end position="793"/>
    </location>
</feature>
<dbReference type="EMBL" id="JAAECE010000004">
    <property type="protein sequence ID" value="KAF1801862.1"/>
    <property type="molecule type" value="Genomic_DNA"/>
</dbReference>
<evidence type="ECO:0000259" key="12">
    <source>
        <dbReference type="PROSITE" id="PS50032"/>
    </source>
</evidence>
<comment type="caution">
    <text evidence="13">The sequence shown here is derived from an EMBL/GenBank/DDBJ whole genome shotgun (WGS) entry which is preliminary data.</text>
</comment>
<dbReference type="PROSITE" id="PS50032">
    <property type="entry name" value="KA1"/>
    <property type="match status" value="1"/>
</dbReference>
<feature type="binding site" evidence="9">
    <location>
        <position position="100"/>
    </location>
    <ligand>
        <name>ATP</name>
        <dbReference type="ChEBI" id="CHEBI:30616"/>
    </ligand>
</feature>
<dbReference type="Pfam" id="PF00069">
    <property type="entry name" value="Pkinase"/>
    <property type="match status" value="1"/>
</dbReference>
<protein>
    <recommendedName>
        <fullName evidence="1">non-specific serine/threonine protein kinase</fullName>
        <ecNumber evidence="1">2.7.11.1</ecNumber>
    </recommendedName>
</protein>
<keyword evidence="2" id="KW-0723">Serine/threonine-protein kinase</keyword>
<keyword evidence="4 9" id="KW-0547">Nucleotide-binding</keyword>
<dbReference type="InterPro" id="IPR001772">
    <property type="entry name" value="KA1_dom"/>
</dbReference>
<evidence type="ECO:0000256" key="10">
    <source>
        <dbReference type="SAM" id="MobiDB-lite"/>
    </source>
</evidence>
<dbReference type="SUPFAM" id="SSF56112">
    <property type="entry name" value="Protein kinase-like (PK-like)"/>
    <property type="match status" value="1"/>
</dbReference>
<dbReference type="AlphaFoldDB" id="A0A8H4BIC2"/>
<evidence type="ECO:0000256" key="3">
    <source>
        <dbReference type="ARBA" id="ARBA00022679"/>
    </source>
</evidence>
<dbReference type="GO" id="GO:0005737">
    <property type="term" value="C:cytoplasm"/>
    <property type="evidence" value="ECO:0007669"/>
    <property type="project" value="TreeGrafter"/>
</dbReference>
<reference evidence="13 14" key="1">
    <citation type="submission" date="2019-09" db="EMBL/GenBank/DDBJ databases">
        <authorList>
            <consortium name="DOE Joint Genome Institute"/>
            <person name="Mondo S.J."/>
            <person name="Navarro-Mendoza M.I."/>
            <person name="Perez-Arques C."/>
            <person name="Panchal S."/>
            <person name="Nicolas F.E."/>
            <person name="Ganguly P."/>
            <person name="Pangilinan J."/>
            <person name="Grigoriev I."/>
            <person name="Heitman J."/>
            <person name="Sanya K."/>
            <person name="Garre V."/>
        </authorList>
    </citation>
    <scope>NUCLEOTIDE SEQUENCE [LARGE SCALE GENOMIC DNA]</scope>
    <source>
        <strain evidence="13 14">MU402</strain>
    </source>
</reference>
<keyword evidence="5 13" id="KW-0418">Kinase</keyword>
<dbReference type="PROSITE" id="PS00108">
    <property type="entry name" value="PROTEIN_KINASE_ST"/>
    <property type="match status" value="1"/>
</dbReference>
<dbReference type="InterPro" id="IPR028375">
    <property type="entry name" value="KA1/Ssp2_C"/>
</dbReference>
<dbReference type="Gene3D" id="1.10.510.10">
    <property type="entry name" value="Transferase(Phosphotransferase) domain 1"/>
    <property type="match status" value="1"/>
</dbReference>
<evidence type="ECO:0000313" key="14">
    <source>
        <dbReference type="Proteomes" id="UP000469890"/>
    </source>
</evidence>
<evidence type="ECO:0000256" key="1">
    <source>
        <dbReference type="ARBA" id="ARBA00012513"/>
    </source>
</evidence>
<dbReference type="PROSITE" id="PS50011">
    <property type="entry name" value="PROTEIN_KINASE_DOM"/>
    <property type="match status" value="1"/>
</dbReference>
<gene>
    <name evidence="13" type="ORF">FB192DRAFT_1374992</name>
</gene>
<feature type="region of interest" description="Disordered" evidence="10">
    <location>
        <begin position="351"/>
        <end position="412"/>
    </location>
</feature>
<dbReference type="InterPro" id="IPR011009">
    <property type="entry name" value="Kinase-like_dom_sf"/>
</dbReference>
<dbReference type="EC" id="2.7.11.1" evidence="1"/>
<dbReference type="Pfam" id="PF02149">
    <property type="entry name" value="KA1"/>
    <property type="match status" value="1"/>
</dbReference>
<feature type="region of interest" description="Disordered" evidence="10">
    <location>
        <begin position="820"/>
        <end position="843"/>
    </location>
</feature>
<name>A0A8H4BIC2_MUCCL</name>
<dbReference type="GO" id="GO:0004674">
    <property type="term" value="F:protein serine/threonine kinase activity"/>
    <property type="evidence" value="ECO:0007669"/>
    <property type="project" value="UniProtKB-KW"/>
</dbReference>
<evidence type="ECO:0000256" key="5">
    <source>
        <dbReference type="ARBA" id="ARBA00022777"/>
    </source>
</evidence>
<keyword evidence="3" id="KW-0808">Transferase</keyword>
<evidence type="ECO:0000313" key="13">
    <source>
        <dbReference type="EMBL" id="KAF1801862.1"/>
    </source>
</evidence>
<feature type="compositionally biased region" description="Polar residues" evidence="10">
    <location>
        <begin position="481"/>
        <end position="502"/>
    </location>
</feature>